<evidence type="ECO:0000256" key="2">
    <source>
        <dbReference type="ARBA" id="ARBA00006448"/>
    </source>
</evidence>
<gene>
    <name evidence="10" type="ORF">AFL42_10345</name>
</gene>
<comment type="caution">
    <text evidence="10">The sequence shown here is derived from an EMBL/GenBank/DDBJ whole genome shotgun (WGS) entry which is preliminary data.</text>
</comment>
<feature type="domain" description="YetF-like N-terminal transmembrane" evidence="9">
    <location>
        <begin position="4"/>
        <end position="77"/>
    </location>
</feature>
<comment type="subcellular location">
    <subcellularLocation>
        <location evidence="1">Cell membrane</location>
        <topology evidence="1">Multi-pass membrane protein</topology>
    </subcellularLocation>
</comment>
<dbReference type="PANTHER" id="PTHR34582:SF5">
    <property type="entry name" value="UPF0702 TRANSMEMBRANE PROTEIN YETF"/>
    <property type="match status" value="1"/>
</dbReference>
<dbReference type="Pfam" id="PF20730">
    <property type="entry name" value="YetF_N"/>
    <property type="match status" value="1"/>
</dbReference>
<dbReference type="PANTHER" id="PTHR34582">
    <property type="entry name" value="UPF0702 TRANSMEMBRANE PROTEIN YCAP"/>
    <property type="match status" value="1"/>
</dbReference>
<evidence type="ECO:0000313" key="11">
    <source>
        <dbReference type="Proteomes" id="UP000037854"/>
    </source>
</evidence>
<reference evidence="10 11" key="1">
    <citation type="submission" date="2015-07" db="EMBL/GenBank/DDBJ databases">
        <title>High-quality draft genome sequence of Oceanobacillus caeni HM6, a bacillus isolated from a human feces.</title>
        <authorList>
            <person name="Kumar J."/>
            <person name="Verma M.K."/>
            <person name="Pandey R."/>
            <person name="Bhambi M."/>
            <person name="Chauhan N."/>
        </authorList>
    </citation>
    <scope>NUCLEOTIDE SEQUENCE [LARGE SCALE GENOMIC DNA]</scope>
    <source>
        <strain evidence="10 11">HM6</strain>
    </source>
</reference>
<keyword evidence="5 7" id="KW-1133">Transmembrane helix</keyword>
<evidence type="ECO:0000259" key="9">
    <source>
        <dbReference type="Pfam" id="PF20730"/>
    </source>
</evidence>
<proteinExistence type="inferred from homology"/>
<dbReference type="InterPro" id="IPR023090">
    <property type="entry name" value="UPF0702_alpha/beta_dom_sf"/>
</dbReference>
<keyword evidence="11" id="KW-1185">Reference proteome</keyword>
<keyword evidence="6 7" id="KW-0472">Membrane</keyword>
<comment type="similarity">
    <text evidence="2">Belongs to the UPF0702 family.</text>
</comment>
<evidence type="ECO:0000256" key="7">
    <source>
        <dbReference type="SAM" id="Phobius"/>
    </source>
</evidence>
<dbReference type="Gene3D" id="3.30.240.20">
    <property type="entry name" value="bsu07140 like domains"/>
    <property type="match status" value="2"/>
</dbReference>
<dbReference type="InterPro" id="IPR007353">
    <property type="entry name" value="DUF421"/>
</dbReference>
<evidence type="ECO:0000256" key="5">
    <source>
        <dbReference type="ARBA" id="ARBA00022989"/>
    </source>
</evidence>
<protein>
    <submittedName>
        <fullName evidence="10">Membrane protein</fullName>
    </submittedName>
</protein>
<keyword evidence="4 7" id="KW-0812">Transmembrane</keyword>
<dbReference type="RefSeq" id="WP_060668588.1">
    <property type="nucleotide sequence ID" value="NZ_JAHHXM010000011.1"/>
</dbReference>
<dbReference type="EMBL" id="LGTK01000032">
    <property type="protein sequence ID" value="KPH74390.1"/>
    <property type="molecule type" value="Genomic_DNA"/>
</dbReference>
<evidence type="ECO:0000313" key="10">
    <source>
        <dbReference type="EMBL" id="KPH74390.1"/>
    </source>
</evidence>
<keyword evidence="3" id="KW-1003">Cell membrane</keyword>
<name>A0ABR5MIQ8_9BACI</name>
<feature type="transmembrane region" description="Helical" evidence="7">
    <location>
        <begin position="59"/>
        <end position="75"/>
    </location>
</feature>
<dbReference type="Pfam" id="PF04239">
    <property type="entry name" value="DUF421"/>
    <property type="match status" value="1"/>
</dbReference>
<organism evidence="10 11">
    <name type="scientific">Oceanobacillus caeni</name>
    <dbReference type="NCBI Taxonomy" id="405946"/>
    <lineage>
        <taxon>Bacteria</taxon>
        <taxon>Bacillati</taxon>
        <taxon>Bacillota</taxon>
        <taxon>Bacilli</taxon>
        <taxon>Bacillales</taxon>
        <taxon>Bacillaceae</taxon>
        <taxon>Oceanobacillus</taxon>
    </lineage>
</organism>
<accession>A0ABR5MIQ8</accession>
<feature type="domain" description="YetF C-terminal" evidence="8">
    <location>
        <begin position="81"/>
        <end position="215"/>
    </location>
</feature>
<dbReference type="InterPro" id="IPR048454">
    <property type="entry name" value="YetF_N"/>
</dbReference>
<feature type="transmembrane region" description="Helical" evidence="7">
    <location>
        <begin position="6"/>
        <end position="26"/>
    </location>
</feature>
<evidence type="ECO:0000256" key="4">
    <source>
        <dbReference type="ARBA" id="ARBA00022692"/>
    </source>
</evidence>
<dbReference type="Proteomes" id="UP000037854">
    <property type="component" value="Unassembled WGS sequence"/>
</dbReference>
<sequence length="235" mass="26851">MTDYLSMSIDLIFGFIALFIVTKVLGKTSMSQITPFDFVSAVLLGELVGNALFDKKAGVPEIAFVVALFGILMWLSEKITQKFKRTRALIEGSPSVVIHKGKLYRDSLKKNNLDLDQLQHLLRVKDVFTLQEVEFAILEANGELSVLKKSDYQTPTRKDMKLSPKEVNLPAALINDGELIEDNLREKNLTKEWVMEQINAQGFDRIEDVFYAEYEKGEDLLIYPFLNRNHMKWDG</sequence>
<evidence type="ECO:0000256" key="6">
    <source>
        <dbReference type="ARBA" id="ARBA00023136"/>
    </source>
</evidence>
<evidence type="ECO:0000256" key="3">
    <source>
        <dbReference type="ARBA" id="ARBA00022475"/>
    </source>
</evidence>
<evidence type="ECO:0000256" key="1">
    <source>
        <dbReference type="ARBA" id="ARBA00004651"/>
    </source>
</evidence>
<evidence type="ECO:0000259" key="8">
    <source>
        <dbReference type="Pfam" id="PF04239"/>
    </source>
</evidence>